<proteinExistence type="predicted"/>
<comment type="caution">
    <text evidence="3">The sequence shown here is derived from an EMBL/GenBank/DDBJ whole genome shotgun (WGS) entry which is preliminary data.</text>
</comment>
<dbReference type="InterPro" id="IPR013784">
    <property type="entry name" value="Carb-bd-like_fold"/>
</dbReference>
<dbReference type="GO" id="GO:2001070">
    <property type="term" value="F:starch binding"/>
    <property type="evidence" value="ECO:0007669"/>
    <property type="project" value="InterPro"/>
</dbReference>
<evidence type="ECO:0000259" key="2">
    <source>
        <dbReference type="PROSITE" id="PS51166"/>
    </source>
</evidence>
<feature type="domain" description="CBM20" evidence="2">
    <location>
        <begin position="58"/>
        <end position="165"/>
    </location>
</feature>
<sequence>MQSSLRRPLRHTALASSPAREGTGPLAGGVNPRGRLRMAPGGHPNPLRIHRRSVAIRCSAGSGETLVVRLSVRRRVEFGERVCVAGSAEGLGRWRRELAVGMGWSEGHVWRAECEVTKGEPFEYKYFVEHINGEPEWQPTDNLTFIAPADAISGTIVNVSDSWLGKDQTIAIEGLVGNKVDKKKANSKNIVEKQPTAEAKASVTSSRRRTVDIGAPEDAPDFVQANGNLETPDLRQGLESKGDDAGSGSCVQLY</sequence>
<reference evidence="3" key="1">
    <citation type="submission" date="2020-12" db="EMBL/GenBank/DDBJ databases">
        <authorList>
            <person name="Iha C."/>
        </authorList>
    </citation>
    <scope>NUCLEOTIDE SEQUENCE</scope>
</reference>
<dbReference type="SUPFAM" id="SSF49452">
    <property type="entry name" value="Starch-binding domain-like"/>
    <property type="match status" value="1"/>
</dbReference>
<feature type="region of interest" description="Disordered" evidence="1">
    <location>
        <begin position="194"/>
        <end position="254"/>
    </location>
</feature>
<feature type="region of interest" description="Disordered" evidence="1">
    <location>
        <begin position="1"/>
        <end position="44"/>
    </location>
</feature>
<accession>A0A8S1J156</accession>
<name>A0A8S1J156_9CHLO</name>
<dbReference type="SMART" id="SM01065">
    <property type="entry name" value="CBM_2"/>
    <property type="match status" value="1"/>
</dbReference>
<dbReference type="Pfam" id="PF00686">
    <property type="entry name" value="CBM_20"/>
    <property type="match status" value="1"/>
</dbReference>
<dbReference type="EMBL" id="CAJHUC010001530">
    <property type="protein sequence ID" value="CAD7701414.1"/>
    <property type="molecule type" value="Genomic_DNA"/>
</dbReference>
<evidence type="ECO:0000256" key="1">
    <source>
        <dbReference type="SAM" id="MobiDB-lite"/>
    </source>
</evidence>
<evidence type="ECO:0000313" key="4">
    <source>
        <dbReference type="Proteomes" id="UP000708148"/>
    </source>
</evidence>
<protein>
    <recommendedName>
        <fullName evidence="2">CBM20 domain-containing protein</fullName>
    </recommendedName>
</protein>
<gene>
    <name evidence="3" type="ORF">OSTQU699_LOCUS6773</name>
</gene>
<dbReference type="InterPro" id="IPR013783">
    <property type="entry name" value="Ig-like_fold"/>
</dbReference>
<organism evidence="3 4">
    <name type="scientific">Ostreobium quekettii</name>
    <dbReference type="NCBI Taxonomy" id="121088"/>
    <lineage>
        <taxon>Eukaryota</taxon>
        <taxon>Viridiplantae</taxon>
        <taxon>Chlorophyta</taxon>
        <taxon>core chlorophytes</taxon>
        <taxon>Ulvophyceae</taxon>
        <taxon>TCBD clade</taxon>
        <taxon>Bryopsidales</taxon>
        <taxon>Ostreobineae</taxon>
        <taxon>Ostreobiaceae</taxon>
        <taxon>Ostreobium</taxon>
    </lineage>
</organism>
<dbReference type="PANTHER" id="PTHR15048:SF0">
    <property type="entry name" value="STARCH-BINDING DOMAIN-CONTAINING PROTEIN 1"/>
    <property type="match status" value="1"/>
</dbReference>
<feature type="compositionally biased region" description="Basic and acidic residues" evidence="1">
    <location>
        <begin position="232"/>
        <end position="244"/>
    </location>
</feature>
<dbReference type="GO" id="GO:0016020">
    <property type="term" value="C:membrane"/>
    <property type="evidence" value="ECO:0007669"/>
    <property type="project" value="TreeGrafter"/>
</dbReference>
<dbReference type="InterPro" id="IPR002044">
    <property type="entry name" value="CBM20"/>
</dbReference>
<dbReference type="PANTHER" id="PTHR15048">
    <property type="entry name" value="STARCH-BINDING DOMAIN-CONTAINING PROTEIN 1"/>
    <property type="match status" value="1"/>
</dbReference>
<dbReference type="Gene3D" id="2.60.40.10">
    <property type="entry name" value="Immunoglobulins"/>
    <property type="match status" value="1"/>
</dbReference>
<dbReference type="OrthoDB" id="550577at2759"/>
<evidence type="ECO:0000313" key="3">
    <source>
        <dbReference type="EMBL" id="CAD7701414.1"/>
    </source>
</evidence>
<dbReference type="Proteomes" id="UP000708148">
    <property type="component" value="Unassembled WGS sequence"/>
</dbReference>
<keyword evidence="4" id="KW-1185">Reference proteome</keyword>
<dbReference type="PROSITE" id="PS51166">
    <property type="entry name" value="CBM20"/>
    <property type="match status" value="1"/>
</dbReference>
<dbReference type="AlphaFoldDB" id="A0A8S1J156"/>